<organism evidence="2 3">
    <name type="scientific">Aurantiacibacter zhengii</name>
    <dbReference type="NCBI Taxonomy" id="2307003"/>
    <lineage>
        <taxon>Bacteria</taxon>
        <taxon>Pseudomonadati</taxon>
        <taxon>Pseudomonadota</taxon>
        <taxon>Alphaproteobacteria</taxon>
        <taxon>Sphingomonadales</taxon>
        <taxon>Erythrobacteraceae</taxon>
        <taxon>Aurantiacibacter</taxon>
    </lineage>
</organism>
<feature type="transmembrane region" description="Helical" evidence="1">
    <location>
        <begin position="146"/>
        <end position="163"/>
    </location>
</feature>
<accession>A0A418NQR6</accession>
<feature type="transmembrane region" description="Helical" evidence="1">
    <location>
        <begin position="115"/>
        <end position="140"/>
    </location>
</feature>
<reference evidence="2 3" key="1">
    <citation type="submission" date="2018-08" db="EMBL/GenBank/DDBJ databases">
        <title>Erythrobacter zhengii sp.nov., a bacterium isolated from deep-sea sediment.</title>
        <authorList>
            <person name="Fang C."/>
            <person name="Wu Y.-H."/>
            <person name="Sun C."/>
            <person name="Wang H."/>
            <person name="Cheng H."/>
            <person name="Meng F.-X."/>
            <person name="Wang C.-S."/>
            <person name="Xu X.-W."/>
        </authorList>
    </citation>
    <scope>NUCLEOTIDE SEQUENCE [LARGE SCALE GENOMIC DNA]</scope>
    <source>
        <strain evidence="2 3">V18</strain>
    </source>
</reference>
<dbReference type="EMBL" id="QXFL01000005">
    <property type="protein sequence ID" value="RIV85149.1"/>
    <property type="molecule type" value="Genomic_DNA"/>
</dbReference>
<feature type="transmembrane region" description="Helical" evidence="1">
    <location>
        <begin position="59"/>
        <end position="78"/>
    </location>
</feature>
<feature type="transmembrane region" description="Helical" evidence="1">
    <location>
        <begin position="170"/>
        <end position="188"/>
    </location>
</feature>
<comment type="caution">
    <text evidence="2">The sequence shown here is derived from an EMBL/GenBank/DDBJ whole genome shotgun (WGS) entry which is preliminary data.</text>
</comment>
<evidence type="ECO:0000313" key="2">
    <source>
        <dbReference type="EMBL" id="RIV85149.1"/>
    </source>
</evidence>
<evidence type="ECO:0000256" key="1">
    <source>
        <dbReference type="SAM" id="Phobius"/>
    </source>
</evidence>
<gene>
    <name evidence="2" type="ORF">D2V07_12780</name>
</gene>
<dbReference type="RefSeq" id="WP_119587388.1">
    <property type="nucleotide sequence ID" value="NZ_CAWODQ010000025.1"/>
</dbReference>
<feature type="transmembrane region" description="Helical" evidence="1">
    <location>
        <begin position="200"/>
        <end position="217"/>
    </location>
</feature>
<dbReference type="AlphaFoldDB" id="A0A418NQR6"/>
<feature type="transmembrane region" description="Helical" evidence="1">
    <location>
        <begin position="84"/>
        <end position="103"/>
    </location>
</feature>
<protein>
    <submittedName>
        <fullName evidence="2">Uncharacterized protein</fullName>
    </submittedName>
</protein>
<keyword evidence="1" id="KW-0472">Membrane</keyword>
<keyword evidence="1" id="KW-1133">Transmembrane helix</keyword>
<proteinExistence type="predicted"/>
<keyword evidence="3" id="KW-1185">Reference proteome</keyword>
<dbReference type="OrthoDB" id="9813621at2"/>
<evidence type="ECO:0000313" key="3">
    <source>
        <dbReference type="Proteomes" id="UP000286576"/>
    </source>
</evidence>
<keyword evidence="1" id="KW-0812">Transmembrane</keyword>
<dbReference type="Proteomes" id="UP000286576">
    <property type="component" value="Unassembled WGS sequence"/>
</dbReference>
<name>A0A418NQR6_9SPHN</name>
<sequence length="225" mass="23645">MAANSYASKWASGSFSTIAHELLMPLTPLEMHGLAILTDGESTMPDTLPFYRRLAGWRIAGWSAAAALLALPAIAMQLTNEVDWTGSDFVFAAALLLVTGLAAEGGLRLARSWPHLIGFAIATFAAFFTVWSNLAVGIIGAEGEPINLGFFAVLAVGIVAAAITRFRPAALSAITGAMAVSQFALGLAATRAMPGHSVEWGILAFFAILWLSASLAFRRHAAQVV</sequence>